<evidence type="ECO:0000256" key="3">
    <source>
        <dbReference type="ARBA" id="ARBA00022692"/>
    </source>
</evidence>
<organism evidence="7 8">
    <name type="scientific">Paenibacillus xylanivorans</name>
    <dbReference type="NCBI Taxonomy" id="1705561"/>
    <lineage>
        <taxon>Bacteria</taxon>
        <taxon>Bacillati</taxon>
        <taxon>Bacillota</taxon>
        <taxon>Bacilli</taxon>
        <taxon>Bacillales</taxon>
        <taxon>Paenibacillaceae</taxon>
        <taxon>Paenibacillus</taxon>
    </lineage>
</organism>
<evidence type="ECO:0000313" key="7">
    <source>
        <dbReference type="EMBL" id="KOY14656.1"/>
    </source>
</evidence>
<proteinExistence type="predicted"/>
<dbReference type="OrthoDB" id="2678639at2"/>
<evidence type="ECO:0000256" key="6">
    <source>
        <dbReference type="SAM" id="Phobius"/>
    </source>
</evidence>
<reference evidence="7 8" key="1">
    <citation type="submission" date="2015-08" db="EMBL/GenBank/DDBJ databases">
        <title>Draft genome sequence of cellulolytic and xylanolytic Paenibacillus sp. A59, isolated from a decaying forest soil from Patagonia, Argentina.</title>
        <authorList>
            <person name="Ghio S."/>
            <person name="Caceres A.M."/>
            <person name="Talia P."/>
            <person name="Grasso D."/>
            <person name="Campos E."/>
        </authorList>
    </citation>
    <scope>NUCLEOTIDE SEQUENCE [LARGE SCALE GENOMIC DNA]</scope>
    <source>
        <strain evidence="7 8">A59</strain>
    </source>
</reference>
<evidence type="ECO:0000256" key="2">
    <source>
        <dbReference type="ARBA" id="ARBA00022475"/>
    </source>
</evidence>
<gene>
    <name evidence="7" type="ORF">AMS66_22225</name>
</gene>
<evidence type="ECO:0000256" key="1">
    <source>
        <dbReference type="ARBA" id="ARBA00004651"/>
    </source>
</evidence>
<evidence type="ECO:0008006" key="9">
    <source>
        <dbReference type="Google" id="ProtNLM"/>
    </source>
</evidence>
<feature type="transmembrane region" description="Helical" evidence="6">
    <location>
        <begin position="35"/>
        <end position="55"/>
    </location>
</feature>
<feature type="transmembrane region" description="Helical" evidence="6">
    <location>
        <begin position="76"/>
        <end position="94"/>
    </location>
</feature>
<name>A0A0M9BMS8_9BACL</name>
<keyword evidence="2" id="KW-1003">Cell membrane</keyword>
<dbReference type="EMBL" id="LITU01000070">
    <property type="protein sequence ID" value="KOY14656.1"/>
    <property type="molecule type" value="Genomic_DNA"/>
</dbReference>
<sequence length="125" mass="14044">MSELTRYRRMMTVFIMYFLMICFLAAAFMPRVETIALGLALGTGISWINAFYLGYKVRKMSDDAAEGNLKRVNLGFLTRAALAVLGIFISMRFPQYFNTYAVAGGLVIAQFSLLIIGIVYSRKAE</sequence>
<feature type="transmembrane region" description="Helical" evidence="6">
    <location>
        <begin position="12"/>
        <end position="29"/>
    </location>
</feature>
<dbReference type="AlphaFoldDB" id="A0A0M9BMS8"/>
<feature type="transmembrane region" description="Helical" evidence="6">
    <location>
        <begin position="100"/>
        <end position="120"/>
    </location>
</feature>
<evidence type="ECO:0000313" key="8">
    <source>
        <dbReference type="Proteomes" id="UP000037688"/>
    </source>
</evidence>
<accession>A0A0M9BMS8</accession>
<keyword evidence="3 6" id="KW-0812">Transmembrane</keyword>
<evidence type="ECO:0000256" key="4">
    <source>
        <dbReference type="ARBA" id="ARBA00022989"/>
    </source>
</evidence>
<dbReference type="PATRIC" id="fig|1705561.3.peg.4644"/>
<keyword evidence="4 6" id="KW-1133">Transmembrane helix</keyword>
<dbReference type="GO" id="GO:0005886">
    <property type="term" value="C:plasma membrane"/>
    <property type="evidence" value="ECO:0007669"/>
    <property type="project" value="UniProtKB-SubCell"/>
</dbReference>
<comment type="subcellular location">
    <subcellularLocation>
        <location evidence="1">Cell membrane</location>
        <topology evidence="1">Multi-pass membrane protein</topology>
    </subcellularLocation>
</comment>
<keyword evidence="8" id="KW-1185">Reference proteome</keyword>
<dbReference type="Proteomes" id="UP000037688">
    <property type="component" value="Unassembled WGS sequence"/>
</dbReference>
<evidence type="ECO:0000256" key="5">
    <source>
        <dbReference type="ARBA" id="ARBA00023136"/>
    </source>
</evidence>
<comment type="caution">
    <text evidence="7">The sequence shown here is derived from an EMBL/GenBank/DDBJ whole genome shotgun (WGS) entry which is preliminary data.</text>
</comment>
<keyword evidence="5 6" id="KW-0472">Membrane</keyword>
<protein>
    <recommendedName>
        <fullName evidence="9">ATP synthase I</fullName>
    </recommendedName>
</protein>
<dbReference type="RefSeq" id="WP_053782843.1">
    <property type="nucleotide sequence ID" value="NZ_LITU01000070.1"/>
</dbReference>
<dbReference type="InterPro" id="IPR005598">
    <property type="entry name" value="ATP_synth_I"/>
</dbReference>
<dbReference type="Pfam" id="PF03899">
    <property type="entry name" value="ATP-synt_I"/>
    <property type="match status" value="1"/>
</dbReference>